<comment type="caution">
    <text evidence="4">The sequence shown here is derived from an EMBL/GenBank/DDBJ whole genome shotgun (WGS) entry which is preliminary data.</text>
</comment>
<dbReference type="NCBIfam" id="TIGR01840">
    <property type="entry name" value="esterase_phb"/>
    <property type="match status" value="1"/>
</dbReference>
<evidence type="ECO:0000256" key="1">
    <source>
        <dbReference type="ARBA" id="ARBA00022729"/>
    </source>
</evidence>
<reference evidence="4 5" key="1">
    <citation type="submission" date="2024-09" db="EMBL/GenBank/DDBJ databases">
        <authorList>
            <person name="Sun Q."/>
            <person name="Mori K."/>
        </authorList>
    </citation>
    <scope>NUCLEOTIDE SEQUENCE [LARGE SCALE GENOMIC DNA]</scope>
    <source>
        <strain evidence="4 5">JCM 11683</strain>
    </source>
</reference>
<sequence length="387" mass="39571">MSTDAKAGTWSTATIAGMNVRLYVPTSEHAAGTGRALMVNLHGCAQSSADLQEHGNWAASAEAHGMIVALPDAPDGGVIMGCWDYYDSGHSRTSPSRHDDNLLDLVAELKGDADLAIDANQVYISGLSSGAGQAMVMGCLAPDVFAGIGISAGPTVGTTSLQIGRVAVSQAQGAATCTSFAGDAEASFGTQLTSVVYGSADYTVAQGYGRLNGAIMAELYGAGTQAGFSLSELAGQNTNGTGVQYSDDSGPRVSVISNTGLGHAWPAGTGAGGTYISSNSIDYPAYLTSFFFENNRRIEREDAPPGGDPSPSPDPGPQPDPDPVGECVTVSNAEHQAAGRAVSYGADPHNPYYAIGTRAYMGQGDATVTSLERQSAESYALVSDCAD</sequence>
<dbReference type="Pfam" id="PF10503">
    <property type="entry name" value="Esterase_PHB"/>
    <property type="match status" value="1"/>
</dbReference>
<dbReference type="SUPFAM" id="SSF53474">
    <property type="entry name" value="alpha/beta-Hydrolases"/>
    <property type="match status" value="2"/>
</dbReference>
<keyword evidence="2 4" id="KW-0378">Hydrolase</keyword>
<dbReference type="InterPro" id="IPR050955">
    <property type="entry name" value="Plant_Biomass_Hydrol_Est"/>
</dbReference>
<protein>
    <submittedName>
        <fullName evidence="4">Alpha/beta hydrolase family esterase</fullName>
    </submittedName>
</protein>
<dbReference type="PANTHER" id="PTHR43037:SF1">
    <property type="entry name" value="BLL1128 PROTEIN"/>
    <property type="match status" value="1"/>
</dbReference>
<gene>
    <name evidence="4" type="ORF">ACFFN1_10135</name>
</gene>
<dbReference type="PANTHER" id="PTHR43037">
    <property type="entry name" value="UNNAMED PRODUCT-RELATED"/>
    <property type="match status" value="1"/>
</dbReference>
<dbReference type="InterPro" id="IPR029058">
    <property type="entry name" value="AB_hydrolase_fold"/>
</dbReference>
<dbReference type="EMBL" id="JBHMAU010000066">
    <property type="protein sequence ID" value="MFB9776753.1"/>
    <property type="molecule type" value="Genomic_DNA"/>
</dbReference>
<evidence type="ECO:0000313" key="4">
    <source>
        <dbReference type="EMBL" id="MFB9776753.1"/>
    </source>
</evidence>
<name>A0ABV5X2T7_9MICO</name>
<feature type="compositionally biased region" description="Pro residues" evidence="3">
    <location>
        <begin position="306"/>
        <end position="322"/>
    </location>
</feature>
<keyword evidence="5" id="KW-1185">Reference proteome</keyword>
<proteinExistence type="predicted"/>
<dbReference type="InterPro" id="IPR010126">
    <property type="entry name" value="Esterase_phb"/>
</dbReference>
<feature type="region of interest" description="Disordered" evidence="3">
    <location>
        <begin position="299"/>
        <end position="326"/>
    </location>
</feature>
<evidence type="ECO:0000256" key="3">
    <source>
        <dbReference type="SAM" id="MobiDB-lite"/>
    </source>
</evidence>
<dbReference type="Gene3D" id="3.40.50.1820">
    <property type="entry name" value="alpha/beta hydrolase"/>
    <property type="match status" value="1"/>
</dbReference>
<dbReference type="Proteomes" id="UP001589707">
    <property type="component" value="Unassembled WGS sequence"/>
</dbReference>
<keyword evidence="1" id="KW-0732">Signal</keyword>
<dbReference type="RefSeq" id="WP_376840611.1">
    <property type="nucleotide sequence ID" value="NZ_JBHMAU010000066.1"/>
</dbReference>
<evidence type="ECO:0000313" key="5">
    <source>
        <dbReference type="Proteomes" id="UP001589707"/>
    </source>
</evidence>
<evidence type="ECO:0000256" key="2">
    <source>
        <dbReference type="ARBA" id="ARBA00022801"/>
    </source>
</evidence>
<accession>A0ABV5X2T7</accession>
<dbReference type="GO" id="GO:0016787">
    <property type="term" value="F:hydrolase activity"/>
    <property type="evidence" value="ECO:0007669"/>
    <property type="project" value="UniProtKB-KW"/>
</dbReference>
<organism evidence="4 5">
    <name type="scientific">Brevibacterium otitidis</name>
    <dbReference type="NCBI Taxonomy" id="53364"/>
    <lineage>
        <taxon>Bacteria</taxon>
        <taxon>Bacillati</taxon>
        <taxon>Actinomycetota</taxon>
        <taxon>Actinomycetes</taxon>
        <taxon>Micrococcales</taxon>
        <taxon>Brevibacteriaceae</taxon>
        <taxon>Brevibacterium</taxon>
    </lineage>
</organism>